<proteinExistence type="predicted"/>
<dbReference type="Proteomes" id="UP000694846">
    <property type="component" value="Unplaced"/>
</dbReference>
<dbReference type="InterPro" id="IPR008906">
    <property type="entry name" value="HATC_C_dom"/>
</dbReference>
<evidence type="ECO:0000259" key="1">
    <source>
        <dbReference type="Pfam" id="PF05699"/>
    </source>
</evidence>
<reference evidence="3" key="1">
    <citation type="submission" date="2025-08" db="UniProtKB">
        <authorList>
            <consortium name="RefSeq"/>
        </authorList>
    </citation>
    <scope>IDENTIFICATION</scope>
    <source>
        <tissue evidence="3">Whole body</tissue>
    </source>
</reference>
<dbReference type="Pfam" id="PF05699">
    <property type="entry name" value="Dimer_Tnp_hAT"/>
    <property type="match status" value="1"/>
</dbReference>
<dbReference type="RefSeq" id="XP_025418881.1">
    <property type="nucleotide sequence ID" value="XM_025563096.1"/>
</dbReference>
<dbReference type="PANTHER" id="PTHR46289:SF14">
    <property type="entry name" value="DUF4371 DOMAIN-CONTAINING PROTEIN"/>
    <property type="match status" value="1"/>
</dbReference>
<evidence type="ECO:0000313" key="3">
    <source>
        <dbReference type="RefSeq" id="XP_025418881.1"/>
    </source>
</evidence>
<dbReference type="PANTHER" id="PTHR46289">
    <property type="entry name" value="52 KDA REPRESSOR OF THE INHIBITOR OF THE PROTEIN KINASE-LIKE PROTEIN-RELATED"/>
    <property type="match status" value="1"/>
</dbReference>
<protein>
    <submittedName>
        <fullName evidence="3">52 kDa repressor of the inhibitor of the protein kinase-like</fullName>
    </submittedName>
</protein>
<gene>
    <name evidence="3" type="primary">LOC112689402</name>
</gene>
<accession>A0A8B8G8E7</accession>
<organism evidence="2 3">
    <name type="scientific">Sipha flava</name>
    <name type="common">yellow sugarcane aphid</name>
    <dbReference type="NCBI Taxonomy" id="143950"/>
    <lineage>
        <taxon>Eukaryota</taxon>
        <taxon>Metazoa</taxon>
        <taxon>Ecdysozoa</taxon>
        <taxon>Arthropoda</taxon>
        <taxon>Hexapoda</taxon>
        <taxon>Insecta</taxon>
        <taxon>Pterygota</taxon>
        <taxon>Neoptera</taxon>
        <taxon>Paraneoptera</taxon>
        <taxon>Hemiptera</taxon>
        <taxon>Sternorrhyncha</taxon>
        <taxon>Aphidomorpha</taxon>
        <taxon>Aphidoidea</taxon>
        <taxon>Aphididae</taxon>
        <taxon>Sipha</taxon>
    </lineage>
</organism>
<feature type="domain" description="HAT C-terminal dimerisation" evidence="1">
    <location>
        <begin position="151"/>
        <end position="210"/>
    </location>
</feature>
<name>A0A8B8G8E7_9HEMI</name>
<dbReference type="GeneID" id="112689402"/>
<evidence type="ECO:0000313" key="2">
    <source>
        <dbReference type="Proteomes" id="UP000694846"/>
    </source>
</evidence>
<dbReference type="OrthoDB" id="6613328at2759"/>
<dbReference type="AlphaFoldDB" id="A0A8B8G8E7"/>
<sequence>MVQATCLANIKVFREAVSFAEDIINVLKNIRLNCDTEFHKLFFACKINQANPDPNLSVEEYHKVSVFIPYLDFFIQLGEKFSIHSEIYKGFQCLFSYTLTSNEEVSFRKLLEFYSSSLDVNNSIAELKLLKITLERINNIPKTAIEALHVCNANIYPNVHFILKIICTLPVSTSTPERMCFNLKRIKTYLRNSMSEKRLNGLAMLAIHNDITFSNEEVIDELAKKPRNLDIIL</sequence>
<dbReference type="GO" id="GO:0046983">
    <property type="term" value="F:protein dimerization activity"/>
    <property type="evidence" value="ECO:0007669"/>
    <property type="project" value="InterPro"/>
</dbReference>
<keyword evidence="2" id="KW-1185">Reference proteome</keyword>
<dbReference type="InterPro" id="IPR052958">
    <property type="entry name" value="IFN-induced_PKR_regulator"/>
</dbReference>